<dbReference type="EMBL" id="CP037422">
    <property type="protein sequence ID" value="QDU08173.1"/>
    <property type="molecule type" value="Genomic_DNA"/>
</dbReference>
<sequence length="136" mass="15679">MGLVTVEFYFQQDIKIRKNLEELIHSAYAGNLGPEQPHEFNENLLLHGSHSEDNLDAISRIEFAPQGNDQITDYYFRLISQQTELADITNHLEGEPIPDHIKAAFPQLSQEDWDATFRYITLLLKLLGVRVVENEQ</sequence>
<accession>A0A517WSE5</accession>
<gene>
    <name evidence="1" type="ORF">V202x_15370</name>
</gene>
<dbReference type="AlphaFoldDB" id="A0A517WSE5"/>
<evidence type="ECO:0000313" key="1">
    <source>
        <dbReference type="EMBL" id="QDU08173.1"/>
    </source>
</evidence>
<protein>
    <submittedName>
        <fullName evidence="1">Uncharacterized protein</fullName>
    </submittedName>
</protein>
<evidence type="ECO:0000313" key="2">
    <source>
        <dbReference type="Proteomes" id="UP000318384"/>
    </source>
</evidence>
<dbReference type="Proteomes" id="UP000318384">
    <property type="component" value="Chromosome"/>
</dbReference>
<name>A0A517WSE5_9PLAN</name>
<reference evidence="1 2" key="1">
    <citation type="submission" date="2019-03" db="EMBL/GenBank/DDBJ databases">
        <title>Deep-cultivation of Planctomycetes and their phenomic and genomic characterization uncovers novel biology.</title>
        <authorList>
            <person name="Wiegand S."/>
            <person name="Jogler M."/>
            <person name="Boedeker C."/>
            <person name="Pinto D."/>
            <person name="Vollmers J."/>
            <person name="Rivas-Marin E."/>
            <person name="Kohn T."/>
            <person name="Peeters S.H."/>
            <person name="Heuer A."/>
            <person name="Rast P."/>
            <person name="Oberbeckmann S."/>
            <person name="Bunk B."/>
            <person name="Jeske O."/>
            <person name="Meyerdierks A."/>
            <person name="Storesund J.E."/>
            <person name="Kallscheuer N."/>
            <person name="Luecker S."/>
            <person name="Lage O.M."/>
            <person name="Pohl T."/>
            <person name="Merkel B.J."/>
            <person name="Hornburger P."/>
            <person name="Mueller R.-W."/>
            <person name="Bruemmer F."/>
            <person name="Labrenz M."/>
            <person name="Spormann A.M."/>
            <person name="Op den Camp H."/>
            <person name="Overmann J."/>
            <person name="Amann R."/>
            <person name="Jetten M.S.M."/>
            <person name="Mascher T."/>
            <person name="Medema M.H."/>
            <person name="Devos D.P."/>
            <person name="Kaster A.-K."/>
            <person name="Ovreas L."/>
            <person name="Rohde M."/>
            <person name="Galperin M.Y."/>
            <person name="Jogler C."/>
        </authorList>
    </citation>
    <scope>NUCLEOTIDE SEQUENCE [LARGE SCALE GENOMIC DNA]</scope>
    <source>
        <strain evidence="1 2">V202</strain>
    </source>
</reference>
<keyword evidence="2" id="KW-1185">Reference proteome</keyword>
<organism evidence="1 2">
    <name type="scientific">Gimesia aquarii</name>
    <dbReference type="NCBI Taxonomy" id="2527964"/>
    <lineage>
        <taxon>Bacteria</taxon>
        <taxon>Pseudomonadati</taxon>
        <taxon>Planctomycetota</taxon>
        <taxon>Planctomycetia</taxon>
        <taxon>Planctomycetales</taxon>
        <taxon>Planctomycetaceae</taxon>
        <taxon>Gimesia</taxon>
    </lineage>
</organism>
<proteinExistence type="predicted"/>